<proteinExistence type="predicted"/>
<protein>
    <submittedName>
        <fullName evidence="3">Similar to mutator MutT protein</fullName>
    </submittedName>
</protein>
<dbReference type="InterPro" id="IPR000086">
    <property type="entry name" value="NUDIX_hydrolase_dom"/>
</dbReference>
<dbReference type="Gene3D" id="3.90.79.10">
    <property type="entry name" value="Nucleoside Triphosphate Pyrophosphohydrolase"/>
    <property type="match status" value="1"/>
</dbReference>
<dbReference type="PANTHER" id="PTHR43736">
    <property type="entry name" value="ADP-RIBOSE PYROPHOSPHATASE"/>
    <property type="match status" value="1"/>
</dbReference>
<dbReference type="InterPro" id="IPR020084">
    <property type="entry name" value="NUDIX_hydrolase_CS"/>
</dbReference>
<dbReference type="InterPro" id="IPR015797">
    <property type="entry name" value="NUDIX_hydrolase-like_dom_sf"/>
</dbReference>
<dbReference type="AlphaFoldDB" id="M1VGG9"/>
<dbReference type="RefSeq" id="XP_005536059.1">
    <property type="nucleotide sequence ID" value="XM_005536002.1"/>
</dbReference>
<reference evidence="3 4" key="2">
    <citation type="journal article" date="2007" name="BMC Biol.">
        <title>A 100%-complete sequence reveals unusually simple genomic features in the hot-spring red alga Cyanidioschyzon merolae.</title>
        <authorList>
            <person name="Nozaki H."/>
            <person name="Takano H."/>
            <person name="Misumi O."/>
            <person name="Terasawa K."/>
            <person name="Matsuzaki M."/>
            <person name="Maruyama S."/>
            <person name="Nishida K."/>
            <person name="Yagisawa F."/>
            <person name="Yoshida Y."/>
            <person name="Fujiwara T."/>
            <person name="Takio S."/>
            <person name="Tamura K."/>
            <person name="Chung S.J."/>
            <person name="Nakamura S."/>
            <person name="Kuroiwa H."/>
            <person name="Tanaka K."/>
            <person name="Sato N."/>
            <person name="Kuroiwa T."/>
        </authorList>
    </citation>
    <scope>NUCLEOTIDE SEQUENCE [LARGE SCALE GENOMIC DNA]</scope>
    <source>
        <strain evidence="3 4">10D</strain>
    </source>
</reference>
<dbReference type="SUPFAM" id="SSF55811">
    <property type="entry name" value="Nudix"/>
    <property type="match status" value="1"/>
</dbReference>
<evidence type="ECO:0000256" key="1">
    <source>
        <dbReference type="ARBA" id="ARBA00022801"/>
    </source>
</evidence>
<dbReference type="OrthoDB" id="447842at2759"/>
<dbReference type="CDD" id="cd04673">
    <property type="entry name" value="NUDIX_ADPRase"/>
    <property type="match status" value="1"/>
</dbReference>
<keyword evidence="1" id="KW-0378">Hydrolase</keyword>
<dbReference type="Gramene" id="CMH083CT">
    <property type="protein sequence ID" value="CMH083CT"/>
    <property type="gene ID" value="CMH083C"/>
</dbReference>
<sequence>MVYLRSLKVPRGYAAAFMVAGPYARSGCCSRGACVHRRTTVRGCETSSAPLAPRVAVSSVVWQLPEAAAQAFQERNWQDCASILVETPVQTAQCLLVQRTKEPAANLWSFPGGSLHFGESVLDGIARELFEETGLARSDVMLGSEYEVYEYIAREWHYIILTAVGLARHGVEPVAGDDARRACWVPLRDLMNPNFPSTTRCLETARKLWDRLRVHSTSARHS</sequence>
<dbReference type="Pfam" id="PF00293">
    <property type="entry name" value="NUDIX"/>
    <property type="match status" value="1"/>
</dbReference>
<evidence type="ECO:0000313" key="3">
    <source>
        <dbReference type="EMBL" id="BAM79773.1"/>
    </source>
</evidence>
<gene>
    <name evidence="3" type="ORF">CYME_CMH083C</name>
</gene>
<dbReference type="Proteomes" id="UP000007014">
    <property type="component" value="Chromosome 8"/>
</dbReference>
<dbReference type="GO" id="GO:0016787">
    <property type="term" value="F:hydrolase activity"/>
    <property type="evidence" value="ECO:0007669"/>
    <property type="project" value="UniProtKB-KW"/>
</dbReference>
<feature type="domain" description="Nudix hydrolase" evidence="2">
    <location>
        <begin position="76"/>
        <end position="216"/>
    </location>
</feature>
<dbReference type="PROSITE" id="PS51462">
    <property type="entry name" value="NUDIX"/>
    <property type="match status" value="1"/>
</dbReference>
<dbReference type="KEGG" id="cme:CYME_CMH083C"/>
<dbReference type="PANTHER" id="PTHR43736:SF1">
    <property type="entry name" value="DIHYDRONEOPTERIN TRIPHOSPHATE DIPHOSPHATASE"/>
    <property type="match status" value="1"/>
</dbReference>
<name>M1VGG9_CYAM1</name>
<evidence type="ECO:0000259" key="2">
    <source>
        <dbReference type="PROSITE" id="PS51462"/>
    </source>
</evidence>
<dbReference type="GeneID" id="16993415"/>
<accession>M1VGG9</accession>
<reference evidence="3 4" key="1">
    <citation type="journal article" date="2004" name="Nature">
        <title>Genome sequence of the ultrasmall unicellular red alga Cyanidioschyzon merolae 10D.</title>
        <authorList>
            <person name="Matsuzaki M."/>
            <person name="Misumi O."/>
            <person name="Shin-i T."/>
            <person name="Maruyama S."/>
            <person name="Takahara M."/>
            <person name="Miyagishima S."/>
            <person name="Mori T."/>
            <person name="Nishida K."/>
            <person name="Yagisawa F."/>
            <person name="Nishida K."/>
            <person name="Yoshida Y."/>
            <person name="Nishimura Y."/>
            <person name="Nakao S."/>
            <person name="Kobayashi T."/>
            <person name="Momoyama Y."/>
            <person name="Higashiyama T."/>
            <person name="Minoda A."/>
            <person name="Sano M."/>
            <person name="Nomoto H."/>
            <person name="Oishi K."/>
            <person name="Hayashi H."/>
            <person name="Ohta F."/>
            <person name="Nishizaka S."/>
            <person name="Haga S."/>
            <person name="Miura S."/>
            <person name="Morishita T."/>
            <person name="Kabeya Y."/>
            <person name="Terasawa K."/>
            <person name="Suzuki Y."/>
            <person name="Ishii Y."/>
            <person name="Asakawa S."/>
            <person name="Takano H."/>
            <person name="Ohta N."/>
            <person name="Kuroiwa H."/>
            <person name="Tanaka K."/>
            <person name="Shimizu N."/>
            <person name="Sugano S."/>
            <person name="Sato N."/>
            <person name="Nozaki H."/>
            <person name="Ogasawara N."/>
            <person name="Kohara Y."/>
            <person name="Kuroiwa T."/>
        </authorList>
    </citation>
    <scope>NUCLEOTIDE SEQUENCE [LARGE SCALE GENOMIC DNA]</scope>
    <source>
        <strain evidence="3 4">10D</strain>
    </source>
</reference>
<dbReference type="OMA" id="FHATDAI"/>
<dbReference type="EMBL" id="AP006490">
    <property type="protein sequence ID" value="BAM79773.1"/>
    <property type="molecule type" value="Genomic_DNA"/>
</dbReference>
<organism evidence="3 4">
    <name type="scientific">Cyanidioschyzon merolae (strain NIES-3377 / 10D)</name>
    <name type="common">Unicellular red alga</name>
    <dbReference type="NCBI Taxonomy" id="280699"/>
    <lineage>
        <taxon>Eukaryota</taxon>
        <taxon>Rhodophyta</taxon>
        <taxon>Bangiophyceae</taxon>
        <taxon>Cyanidiales</taxon>
        <taxon>Cyanidiaceae</taxon>
        <taxon>Cyanidioschyzon</taxon>
    </lineage>
</organism>
<dbReference type="HOGENOM" id="CLU_1246939_0_0_1"/>
<keyword evidence="4" id="KW-1185">Reference proteome</keyword>
<evidence type="ECO:0000313" key="4">
    <source>
        <dbReference type="Proteomes" id="UP000007014"/>
    </source>
</evidence>
<dbReference type="PROSITE" id="PS00893">
    <property type="entry name" value="NUDIX_BOX"/>
    <property type="match status" value="1"/>
</dbReference>